<keyword evidence="2" id="KW-1133">Transmembrane helix</keyword>
<feature type="domain" description="DUF8068" evidence="3">
    <location>
        <begin position="27"/>
        <end position="279"/>
    </location>
</feature>
<feature type="transmembrane region" description="Helical" evidence="2">
    <location>
        <begin position="67"/>
        <end position="85"/>
    </location>
</feature>
<dbReference type="STRING" id="767519.SAMN05216559_0333"/>
<dbReference type="AlphaFoldDB" id="A0A1I6K7V0"/>
<dbReference type="Pfam" id="PF26265">
    <property type="entry name" value="DUF8068"/>
    <property type="match status" value="1"/>
</dbReference>
<evidence type="ECO:0000313" key="4">
    <source>
        <dbReference type="EMBL" id="SFR87286.1"/>
    </source>
</evidence>
<feature type="transmembrane region" description="Helical" evidence="2">
    <location>
        <begin position="254"/>
        <end position="279"/>
    </location>
</feature>
<reference evidence="4 5" key="1">
    <citation type="submission" date="2016-10" db="EMBL/GenBank/DDBJ databases">
        <authorList>
            <person name="de Groot N.N."/>
        </authorList>
    </citation>
    <scope>NUCLEOTIDE SEQUENCE [LARGE SCALE GENOMIC DNA]</scope>
    <source>
        <strain evidence="4 5">CGMCC 1.10457</strain>
    </source>
</reference>
<feature type="transmembrane region" description="Helical" evidence="2">
    <location>
        <begin position="29"/>
        <end position="47"/>
    </location>
</feature>
<sequence>MAGNAERARGHARTSREVAGRSRSEVRQAAGIVALLGGASIALVRLVRNAPIDAAVLAGPTAFELATTLAIVAPALAAVAMGVAAPTDREWVALVVAGTFTLLTAVTGAVSVPAAGVVLAAGVLALVPWADLTPGPTIVAGGFVVALALSLGGGMGVLHASARTFGTVVTLGALAATPLVVRPSLGSLLVGAAAALGVVAVTLSAPFVTSASVLVVGAAIDPPLVLLAAGVGGAVATVASGVSTGRTAVAVGGALLLAAGVPATVPRALAVVLGASLVLDAVDSRTTGGDADAM</sequence>
<keyword evidence="5" id="KW-1185">Reference proteome</keyword>
<dbReference type="EMBL" id="FOZK01000001">
    <property type="protein sequence ID" value="SFR87286.1"/>
    <property type="molecule type" value="Genomic_DNA"/>
</dbReference>
<protein>
    <recommendedName>
        <fullName evidence="3">DUF8068 domain-containing protein</fullName>
    </recommendedName>
</protein>
<dbReference type="RefSeq" id="WP_089813270.1">
    <property type="nucleotide sequence ID" value="NZ_FOZK01000001.1"/>
</dbReference>
<evidence type="ECO:0000313" key="5">
    <source>
        <dbReference type="Proteomes" id="UP000199062"/>
    </source>
</evidence>
<evidence type="ECO:0000256" key="1">
    <source>
        <dbReference type="SAM" id="MobiDB-lite"/>
    </source>
</evidence>
<name>A0A1I6K7V0_9EURY</name>
<keyword evidence="2" id="KW-0472">Membrane</keyword>
<proteinExistence type="predicted"/>
<feature type="transmembrane region" description="Helical" evidence="2">
    <location>
        <begin position="187"/>
        <end position="217"/>
    </location>
</feature>
<organism evidence="4 5">
    <name type="scientific">Halomicrobium zhouii</name>
    <dbReference type="NCBI Taxonomy" id="767519"/>
    <lineage>
        <taxon>Archaea</taxon>
        <taxon>Methanobacteriati</taxon>
        <taxon>Methanobacteriota</taxon>
        <taxon>Stenosarchaea group</taxon>
        <taxon>Halobacteria</taxon>
        <taxon>Halobacteriales</taxon>
        <taxon>Haloarculaceae</taxon>
        <taxon>Halomicrobium</taxon>
    </lineage>
</organism>
<accession>A0A1I6K7V0</accession>
<dbReference type="InterPro" id="IPR058381">
    <property type="entry name" value="DUF8068"/>
</dbReference>
<feature type="region of interest" description="Disordered" evidence="1">
    <location>
        <begin position="1"/>
        <end position="22"/>
    </location>
</feature>
<dbReference type="Proteomes" id="UP000199062">
    <property type="component" value="Unassembled WGS sequence"/>
</dbReference>
<gene>
    <name evidence="4" type="ORF">SAMN05216559_0333</name>
</gene>
<feature type="transmembrane region" description="Helical" evidence="2">
    <location>
        <begin position="224"/>
        <end position="242"/>
    </location>
</feature>
<evidence type="ECO:0000256" key="2">
    <source>
        <dbReference type="SAM" id="Phobius"/>
    </source>
</evidence>
<evidence type="ECO:0000259" key="3">
    <source>
        <dbReference type="Pfam" id="PF26265"/>
    </source>
</evidence>
<keyword evidence="2" id="KW-0812">Transmembrane</keyword>
<feature type="transmembrane region" description="Helical" evidence="2">
    <location>
        <begin position="137"/>
        <end position="158"/>
    </location>
</feature>
<feature type="transmembrane region" description="Helical" evidence="2">
    <location>
        <begin position="92"/>
        <end position="125"/>
    </location>
</feature>